<protein>
    <submittedName>
        <fullName evidence="1">Uncharacterized protein</fullName>
    </submittedName>
</protein>
<proteinExistence type="predicted"/>
<keyword evidence="2" id="KW-1185">Reference proteome</keyword>
<gene>
    <name evidence="1" type="ORF">MLD38_029600</name>
</gene>
<dbReference type="Proteomes" id="UP001057402">
    <property type="component" value="Chromosome 8"/>
</dbReference>
<evidence type="ECO:0000313" key="2">
    <source>
        <dbReference type="Proteomes" id="UP001057402"/>
    </source>
</evidence>
<comment type="caution">
    <text evidence="1">The sequence shown here is derived from an EMBL/GenBank/DDBJ whole genome shotgun (WGS) entry which is preliminary data.</text>
</comment>
<reference evidence="2" key="1">
    <citation type="journal article" date="2023" name="Front. Plant Sci.">
        <title>Chromosomal-level genome assembly of Melastoma candidum provides insights into trichome evolution.</title>
        <authorList>
            <person name="Zhong Y."/>
            <person name="Wu W."/>
            <person name="Sun C."/>
            <person name="Zou P."/>
            <person name="Liu Y."/>
            <person name="Dai S."/>
            <person name="Zhou R."/>
        </authorList>
    </citation>
    <scope>NUCLEOTIDE SEQUENCE [LARGE SCALE GENOMIC DNA]</scope>
</reference>
<sequence>MTPFSCGCSFPVPYPAVVPYDAWTSSCLCLIPELGDGTPGVMKNLARALMLSARGLAGQKHLAGYRRHVSTFSPMLYGMTLNDWVVSTGVVGLVNWRVVVGHINLLPVQTLVRSPVVGKHIDARRSKMMLCRKQKYTWHIPDTEGRKDLAKHGTNDG</sequence>
<accession>A0ACB9N5D5</accession>
<name>A0ACB9N5D5_9MYRT</name>
<evidence type="ECO:0000313" key="1">
    <source>
        <dbReference type="EMBL" id="KAI4331410.1"/>
    </source>
</evidence>
<organism evidence="1 2">
    <name type="scientific">Melastoma candidum</name>
    <dbReference type="NCBI Taxonomy" id="119954"/>
    <lineage>
        <taxon>Eukaryota</taxon>
        <taxon>Viridiplantae</taxon>
        <taxon>Streptophyta</taxon>
        <taxon>Embryophyta</taxon>
        <taxon>Tracheophyta</taxon>
        <taxon>Spermatophyta</taxon>
        <taxon>Magnoliopsida</taxon>
        <taxon>eudicotyledons</taxon>
        <taxon>Gunneridae</taxon>
        <taxon>Pentapetalae</taxon>
        <taxon>rosids</taxon>
        <taxon>malvids</taxon>
        <taxon>Myrtales</taxon>
        <taxon>Melastomataceae</taxon>
        <taxon>Melastomatoideae</taxon>
        <taxon>Melastomateae</taxon>
        <taxon>Melastoma</taxon>
    </lineage>
</organism>
<dbReference type="EMBL" id="CM042887">
    <property type="protein sequence ID" value="KAI4331410.1"/>
    <property type="molecule type" value="Genomic_DNA"/>
</dbReference>